<dbReference type="Gene3D" id="1.10.8.270">
    <property type="entry name" value="putative rabgap domain of human tbc1 domain family member 14 like domains"/>
    <property type="match status" value="1"/>
</dbReference>
<dbReference type="PROSITE" id="PS50086">
    <property type="entry name" value="TBC_RABGAP"/>
    <property type="match status" value="1"/>
</dbReference>
<dbReference type="SUPFAM" id="SSF47923">
    <property type="entry name" value="Ypt/Rab-GAP domain of gyp1p"/>
    <property type="match status" value="2"/>
</dbReference>
<dbReference type="Gene3D" id="1.10.10.750">
    <property type="entry name" value="Ypt/Rab-GAP domain of gyp1p, domain 1"/>
    <property type="match status" value="1"/>
</dbReference>
<accession>A0A1J7IRF6</accession>
<name>A0A1J7IRF6_9PEZI</name>
<dbReference type="PANTHER" id="PTHR22957">
    <property type="entry name" value="TBC1 DOMAIN FAMILY MEMBER GTPASE-ACTIVATING PROTEIN"/>
    <property type="match status" value="1"/>
</dbReference>
<dbReference type="FunFam" id="1.10.10.750:FF:000007">
    <property type="entry name" value="TBC1 domain family member"/>
    <property type="match status" value="1"/>
</dbReference>
<dbReference type="InterPro" id="IPR000195">
    <property type="entry name" value="Rab-GAP-TBC_dom"/>
</dbReference>
<dbReference type="FunCoup" id="A0A1J7IRF6">
    <property type="interactions" value="1050"/>
</dbReference>
<dbReference type="FunFam" id="1.10.472.80:FF:000001">
    <property type="entry name" value="TBC1 domain family member 22B"/>
    <property type="match status" value="1"/>
</dbReference>
<evidence type="ECO:0000313" key="3">
    <source>
        <dbReference type="EMBL" id="OIW23681.1"/>
    </source>
</evidence>
<sequence>MAGKKPGRDPNMVVGASYSHADMLKFDSLHMSGSGSRPRTPPSTSSAAHGRATTTSPPPKRAGVSSPPIKTYMNFLSNTNDDWNADEEDDAYDYEDDDGDDFGLPSLSNTKRRTKRIAAAQNRPDTGGMLSPSLDNGLGVHERRYSNSADIAIERPAPAYPLPKKSEGKILRPQYKDILKDPANALHLINHPATPANATPKELDVINSRISRINKFKKILQSSTISLPDLRALAWSGVPEEVRAMTWQLLLSYLPTSSERRVATLERKRKEYLDGVRQAFERGGNTATPGGKARGLDEAVWHQISIDVPRTNPHIELYGYEATQRSLERILYVWAVRHPASGYVQGINDLVTPFWQVFLGTYITDSDIESGMDPGQLPKAVLDAVEADSFWCLTKLLDGIQDHYIVAQPGIQRQVAALRDLTARIDQGLAKHLEHENVEFIQFSFRWMNCLLMREISVKNTIRMWDTYMAEENGFSEFHLYVCAAFLVKWSDKLVKMDFQEIMMFLQSLPTRNWTEKDIELLLSEAYIWQSLFKGSAAHLKGPSNRTPSMSLQL</sequence>
<dbReference type="STRING" id="1408157.A0A1J7IRF6"/>
<dbReference type="EMBL" id="KV875106">
    <property type="protein sequence ID" value="OIW23681.1"/>
    <property type="molecule type" value="Genomic_DNA"/>
</dbReference>
<evidence type="ECO:0000313" key="4">
    <source>
        <dbReference type="Proteomes" id="UP000182658"/>
    </source>
</evidence>
<protein>
    <submittedName>
        <fullName evidence="3">GTPase-activating protein gyp1</fullName>
    </submittedName>
</protein>
<dbReference type="Proteomes" id="UP000182658">
    <property type="component" value="Unassembled WGS sequence"/>
</dbReference>
<organism evidence="3 4">
    <name type="scientific">Coniochaeta ligniaria NRRL 30616</name>
    <dbReference type="NCBI Taxonomy" id="1408157"/>
    <lineage>
        <taxon>Eukaryota</taxon>
        <taxon>Fungi</taxon>
        <taxon>Dikarya</taxon>
        <taxon>Ascomycota</taxon>
        <taxon>Pezizomycotina</taxon>
        <taxon>Sordariomycetes</taxon>
        <taxon>Sordariomycetidae</taxon>
        <taxon>Coniochaetales</taxon>
        <taxon>Coniochaetaceae</taxon>
        <taxon>Coniochaeta</taxon>
    </lineage>
</organism>
<feature type="compositionally biased region" description="Low complexity" evidence="1">
    <location>
        <begin position="32"/>
        <end position="46"/>
    </location>
</feature>
<evidence type="ECO:0000259" key="2">
    <source>
        <dbReference type="PROSITE" id="PS50086"/>
    </source>
</evidence>
<dbReference type="SMART" id="SM00164">
    <property type="entry name" value="TBC"/>
    <property type="match status" value="1"/>
</dbReference>
<evidence type="ECO:0000256" key="1">
    <source>
        <dbReference type="SAM" id="MobiDB-lite"/>
    </source>
</evidence>
<proteinExistence type="predicted"/>
<dbReference type="Pfam" id="PF00566">
    <property type="entry name" value="RabGAP-TBC"/>
    <property type="match status" value="1"/>
</dbReference>
<dbReference type="Gene3D" id="1.10.472.80">
    <property type="entry name" value="Ypt/Rab-GAP domain of gyp1p, domain 3"/>
    <property type="match status" value="1"/>
</dbReference>
<dbReference type="PANTHER" id="PTHR22957:SF26">
    <property type="entry name" value="LD44506P"/>
    <property type="match status" value="1"/>
</dbReference>
<dbReference type="GO" id="GO:0005096">
    <property type="term" value="F:GTPase activator activity"/>
    <property type="evidence" value="ECO:0007669"/>
    <property type="project" value="TreeGrafter"/>
</dbReference>
<keyword evidence="4" id="KW-1185">Reference proteome</keyword>
<feature type="region of interest" description="Disordered" evidence="1">
    <location>
        <begin position="28"/>
        <end position="132"/>
    </location>
</feature>
<dbReference type="GO" id="GO:0005794">
    <property type="term" value="C:Golgi apparatus"/>
    <property type="evidence" value="ECO:0007669"/>
    <property type="project" value="TreeGrafter"/>
</dbReference>
<dbReference type="InParanoid" id="A0A1J7IRF6"/>
<dbReference type="OrthoDB" id="26371at2759"/>
<feature type="compositionally biased region" description="Acidic residues" evidence="1">
    <location>
        <begin position="83"/>
        <end position="101"/>
    </location>
</feature>
<feature type="domain" description="Rab-GAP TBC" evidence="2">
    <location>
        <begin position="237"/>
        <end position="472"/>
    </location>
</feature>
<gene>
    <name evidence="3" type="ORF">CONLIGDRAFT_637651</name>
</gene>
<dbReference type="AlphaFoldDB" id="A0A1J7IRF6"/>
<reference evidence="3 4" key="1">
    <citation type="submission" date="2016-10" db="EMBL/GenBank/DDBJ databases">
        <title>Draft genome sequence of Coniochaeta ligniaria NRRL30616, a lignocellulolytic fungus for bioabatement of inhibitors in plant biomass hydrolysates.</title>
        <authorList>
            <consortium name="DOE Joint Genome Institute"/>
            <person name="Jimenez D.J."/>
            <person name="Hector R.E."/>
            <person name="Riley R."/>
            <person name="Sun H."/>
            <person name="Grigoriev I.V."/>
            <person name="Van Elsas J.D."/>
            <person name="Nichols N.N."/>
        </authorList>
    </citation>
    <scope>NUCLEOTIDE SEQUENCE [LARGE SCALE GENOMIC DNA]</scope>
    <source>
        <strain evidence="3 4">NRRL 30616</strain>
    </source>
</reference>
<dbReference type="FunFam" id="1.10.8.270:FF:000037">
    <property type="entry name" value="TBC1 domain family member 22A"/>
    <property type="match status" value="1"/>
</dbReference>
<dbReference type="InterPro" id="IPR035969">
    <property type="entry name" value="Rab-GAP_TBC_sf"/>
</dbReference>